<dbReference type="SUPFAM" id="SSF55729">
    <property type="entry name" value="Acyl-CoA N-acyltransferases (Nat)"/>
    <property type="match status" value="1"/>
</dbReference>
<keyword evidence="2" id="KW-0808">Transferase</keyword>
<dbReference type="Gene3D" id="3.40.630.30">
    <property type="match status" value="1"/>
</dbReference>
<dbReference type="EMBL" id="UAQE01000001">
    <property type="protein sequence ID" value="SPU00900.1"/>
    <property type="molecule type" value="Genomic_DNA"/>
</dbReference>
<dbReference type="AlphaFoldDB" id="A0A2X0YF29"/>
<evidence type="ECO:0000313" key="3">
    <source>
        <dbReference type="Proteomes" id="UP000251431"/>
    </source>
</evidence>
<feature type="domain" description="N-acetyltransferase" evidence="1">
    <location>
        <begin position="1"/>
        <end position="153"/>
    </location>
</feature>
<dbReference type="RefSeq" id="WP_048393801.1">
    <property type="nucleotide sequence ID" value="NZ_CANLUV010000001.1"/>
</dbReference>
<dbReference type="InterPro" id="IPR016181">
    <property type="entry name" value="Acyl_CoA_acyltransferase"/>
</dbReference>
<evidence type="ECO:0000259" key="1">
    <source>
        <dbReference type="PROSITE" id="PS51186"/>
    </source>
</evidence>
<reference evidence="2 3" key="1">
    <citation type="submission" date="2018-06" db="EMBL/GenBank/DDBJ databases">
        <authorList>
            <consortium name="Pathogen Informatics"/>
            <person name="Doyle S."/>
        </authorList>
    </citation>
    <scope>NUCLEOTIDE SEQUENCE [LARGE SCALE GENOMIC DNA]</scope>
    <source>
        <strain evidence="2 3">NCTC7582</strain>
    </source>
</reference>
<sequence>MKIKTATLDEIPQIERLYQELFLEMSILQPKYIKPAKQDANFIRFTIIEDDSDILIATFENEVVGFLLIKETTTPPYTCLVEHKYAFIVDVIVGKHYQNKGIGSALLDEAKKWAAYRHLDYLELNVLTENKGAKSLYEKHGFKDTNQTMRLEF</sequence>
<evidence type="ECO:0000313" key="2">
    <source>
        <dbReference type="EMBL" id="SPU00900.1"/>
    </source>
</evidence>
<dbReference type="EC" id="2.3.1.-" evidence="2"/>
<dbReference type="InterPro" id="IPR000182">
    <property type="entry name" value="GNAT_dom"/>
</dbReference>
<organism evidence="2 3">
    <name type="scientific">Lysinibacillus capsici</name>
    <dbReference type="NCBI Taxonomy" id="2115968"/>
    <lineage>
        <taxon>Bacteria</taxon>
        <taxon>Bacillati</taxon>
        <taxon>Bacillota</taxon>
        <taxon>Bacilli</taxon>
        <taxon>Bacillales</taxon>
        <taxon>Bacillaceae</taxon>
        <taxon>Lysinibacillus</taxon>
    </lineage>
</organism>
<dbReference type="PROSITE" id="PS51186">
    <property type="entry name" value="GNAT"/>
    <property type="match status" value="1"/>
</dbReference>
<protein>
    <submittedName>
        <fullName evidence="2">GNAT family acetyltransferase</fullName>
        <ecNumber evidence="2">2.3.1.-</ecNumber>
    </submittedName>
</protein>
<keyword evidence="2" id="KW-0012">Acyltransferase</keyword>
<name>A0A2X0YF29_9BACI</name>
<proteinExistence type="predicted"/>
<dbReference type="Pfam" id="PF00583">
    <property type="entry name" value="Acetyltransf_1"/>
    <property type="match status" value="1"/>
</dbReference>
<dbReference type="Proteomes" id="UP000251431">
    <property type="component" value="Unassembled WGS sequence"/>
</dbReference>
<dbReference type="GO" id="GO:0016747">
    <property type="term" value="F:acyltransferase activity, transferring groups other than amino-acyl groups"/>
    <property type="evidence" value="ECO:0007669"/>
    <property type="project" value="InterPro"/>
</dbReference>
<dbReference type="PANTHER" id="PTHR43617">
    <property type="entry name" value="L-AMINO ACID N-ACETYLTRANSFERASE"/>
    <property type="match status" value="1"/>
</dbReference>
<gene>
    <name evidence="2" type="ORF">NCTC7582_03699</name>
</gene>
<dbReference type="InterPro" id="IPR050276">
    <property type="entry name" value="MshD_Acetyltransferase"/>
</dbReference>
<dbReference type="STRING" id="1421.A2J09_05775"/>
<accession>A0A2X0YF29</accession>
<dbReference type="CDD" id="cd04301">
    <property type="entry name" value="NAT_SF"/>
    <property type="match status" value="1"/>
</dbReference>